<dbReference type="AlphaFoldDB" id="A0A8E0VMF2"/>
<evidence type="ECO:0000313" key="2">
    <source>
        <dbReference type="Proteomes" id="UP000728185"/>
    </source>
</evidence>
<sequence length="1245" mass="140493">PDEEHRPWPASPVSRQTPHLIVVPLPKTTSEGPMPSSRQWIDLCHFLHCACGLMFLLLRGAILWISLTGLLSSCAQWVSTNDWTSVGLVATSIRPHFLISWKQYGEAGYTIELLRPETSYERCYIETDSPKGWDSKRKDFKRVFLRAPSSNTRRVDFTLTVICNTSQGQAKLPINMALDEKSREYTSIPRFQINPIPDSNAKSIQFYRVHWSQQLNERMIFLIYNSTHVHQHTTTDGYVNLENLAPNVPYVFCTNQAEQMLNVQTWRCIRYSTSLPFPEQFIEDIIIQAADIRRRENLVEQIRSESELKSCSIEKQEEFISLLGPWPDWEDYSDTGWDELGPLSDFTINLNGLADKVYDLKVWPVVSYGRPIPSNATIEITFSSSRTVVFLVPEDDDLNIRCSDAPLSRVTPLLWSLPDGTSQRLRAFYNLQGLFNVYVEMIGRPDEKRNQFCFVRGCNVNSTSPVQNLQQPKGSPQRLLCYTADVQLDLSRKDYSIEVPCLLPCRLYEIRVILNVNTSDEDSVPPISGRRRLIRVGAVYPMDSNQPVFSVAHNALLLQLDDEHASTHNMCLSNGYALSVESEDDQQIKLVRLLSRNQLDQWDDRFMADRISPLRNPLLNETKVKIAVQNFAVNPGADTRQSLPLQPSQCHLDCVWPSEQPSVEQSFPWSLDHMSIYGSAVSSSAQSTKCIKRTVSSGDRPSLCRVPPALDKTGHLYCSYDGHWGTCVLPRCDEMAPIRCVSHVKISPNTTSIILKWNQPQKIPLTKSALTSNEPAGFVVMIGTSRQPHIGSQCLQSKVLTIRDPGKVIRTTSTDETYIKALTRACDQFGRSYVSRHLFETQFENLTHNTQYEIAITSFSVTGQLGTSLVEMVQTPLAPPCTPVGLNIAQVLARAMRIRWSTRESQSCGTPTSVSVNYGRGSFDAKLHNQKLMEFLISPLDACQKYCIEIQLLNKAGASPVHPKVCGMTEREAFTSPPTLKSGKPLLLHDVAQCLVREGSLDDVPPSLDCDLRAHLVYTEKCPVHYHVRVTLFGSNVFRVFVFTTPELLIERNLEIGFVYLIKVKATAPNFTNAQDTGSRRSSTDQSIWSNQLTLFAGAHQFKLVNVDAHVELPTPWLPSEPLIRTCYPSLTSRSTQFVLPSNPELCIHVNWETTGPVQGLFGFALQVFVSPSERSDTVGNPTQTESPRSSEKSERCIGLFWIQCEDCLHPHSEVCFILVLFVPSFVCRLFSHLIRKLELSHLRG</sequence>
<organism evidence="1 2">
    <name type="scientific">Fasciolopsis buskii</name>
    <dbReference type="NCBI Taxonomy" id="27845"/>
    <lineage>
        <taxon>Eukaryota</taxon>
        <taxon>Metazoa</taxon>
        <taxon>Spiralia</taxon>
        <taxon>Lophotrochozoa</taxon>
        <taxon>Platyhelminthes</taxon>
        <taxon>Trematoda</taxon>
        <taxon>Digenea</taxon>
        <taxon>Plagiorchiida</taxon>
        <taxon>Echinostomata</taxon>
        <taxon>Echinostomatoidea</taxon>
        <taxon>Fasciolidae</taxon>
        <taxon>Fasciolopsis</taxon>
    </lineage>
</organism>
<protein>
    <recommendedName>
        <fullName evidence="3">Fibronectin type-III domain-containing protein</fullName>
    </recommendedName>
</protein>
<name>A0A8E0VMF2_9TREM</name>
<dbReference type="EMBL" id="LUCM01002360">
    <property type="protein sequence ID" value="KAA0197473.1"/>
    <property type="molecule type" value="Genomic_DNA"/>
</dbReference>
<evidence type="ECO:0000313" key="1">
    <source>
        <dbReference type="EMBL" id="KAA0197473.1"/>
    </source>
</evidence>
<gene>
    <name evidence="1" type="ORF">FBUS_03710</name>
</gene>
<proteinExistence type="predicted"/>
<reference evidence="1" key="1">
    <citation type="submission" date="2019-05" db="EMBL/GenBank/DDBJ databases">
        <title>Annotation for the trematode Fasciolopsis buski.</title>
        <authorList>
            <person name="Choi Y.-J."/>
        </authorList>
    </citation>
    <scope>NUCLEOTIDE SEQUENCE</scope>
    <source>
        <strain evidence="1">HT</strain>
        <tissue evidence="1">Whole worm</tissue>
    </source>
</reference>
<accession>A0A8E0VMF2</accession>
<dbReference type="InterPro" id="IPR036116">
    <property type="entry name" value="FN3_sf"/>
</dbReference>
<comment type="caution">
    <text evidence="1">The sequence shown here is derived from an EMBL/GenBank/DDBJ whole genome shotgun (WGS) entry which is preliminary data.</text>
</comment>
<keyword evidence="2" id="KW-1185">Reference proteome</keyword>
<dbReference type="SUPFAM" id="SSF49265">
    <property type="entry name" value="Fibronectin type III"/>
    <property type="match status" value="1"/>
</dbReference>
<evidence type="ECO:0008006" key="3">
    <source>
        <dbReference type="Google" id="ProtNLM"/>
    </source>
</evidence>
<dbReference type="OrthoDB" id="9979034at2759"/>
<feature type="non-terminal residue" evidence="1">
    <location>
        <position position="1"/>
    </location>
</feature>
<dbReference type="Proteomes" id="UP000728185">
    <property type="component" value="Unassembled WGS sequence"/>
</dbReference>